<feature type="domain" description="ABC transmembrane type-1" evidence="8">
    <location>
        <begin position="95"/>
        <end position="303"/>
    </location>
</feature>
<keyword evidence="10" id="KW-1185">Reference proteome</keyword>
<dbReference type="PANTHER" id="PTHR43163:SF6">
    <property type="entry name" value="DIPEPTIDE TRANSPORT SYSTEM PERMEASE PROTEIN DPPB-RELATED"/>
    <property type="match status" value="1"/>
</dbReference>
<accession>A0A917B233</accession>
<evidence type="ECO:0000256" key="5">
    <source>
        <dbReference type="ARBA" id="ARBA00022989"/>
    </source>
</evidence>
<evidence type="ECO:0000256" key="2">
    <source>
        <dbReference type="ARBA" id="ARBA00022448"/>
    </source>
</evidence>
<evidence type="ECO:0000256" key="1">
    <source>
        <dbReference type="ARBA" id="ARBA00004651"/>
    </source>
</evidence>
<dbReference type="PROSITE" id="PS50928">
    <property type="entry name" value="ABC_TM1"/>
    <property type="match status" value="1"/>
</dbReference>
<gene>
    <name evidence="9" type="ORF">GCM10011399_10130</name>
</gene>
<dbReference type="GO" id="GO:0055085">
    <property type="term" value="P:transmembrane transport"/>
    <property type="evidence" value="ECO:0007669"/>
    <property type="project" value="InterPro"/>
</dbReference>
<evidence type="ECO:0000256" key="6">
    <source>
        <dbReference type="ARBA" id="ARBA00023136"/>
    </source>
</evidence>
<comment type="caution">
    <text evidence="9">The sequence shown here is derived from an EMBL/GenBank/DDBJ whole genome shotgun (WGS) entry which is preliminary data.</text>
</comment>
<evidence type="ECO:0000259" key="8">
    <source>
        <dbReference type="PROSITE" id="PS50928"/>
    </source>
</evidence>
<feature type="transmembrane region" description="Helical" evidence="7">
    <location>
        <begin position="134"/>
        <end position="156"/>
    </location>
</feature>
<dbReference type="SUPFAM" id="SSF161098">
    <property type="entry name" value="MetI-like"/>
    <property type="match status" value="1"/>
</dbReference>
<evidence type="ECO:0000313" key="10">
    <source>
        <dbReference type="Proteomes" id="UP000598775"/>
    </source>
</evidence>
<keyword evidence="3" id="KW-1003">Cell membrane</keyword>
<feature type="transmembrane region" description="Helical" evidence="7">
    <location>
        <begin position="99"/>
        <end position="122"/>
    </location>
</feature>
<dbReference type="Pfam" id="PF00528">
    <property type="entry name" value="BPD_transp_1"/>
    <property type="match status" value="1"/>
</dbReference>
<dbReference type="Gene3D" id="1.10.3720.10">
    <property type="entry name" value="MetI-like"/>
    <property type="match status" value="1"/>
</dbReference>
<keyword evidence="5 7" id="KW-1133">Transmembrane helix</keyword>
<keyword evidence="6 7" id="KW-0472">Membrane</keyword>
<protein>
    <submittedName>
        <fullName evidence="9">ABC transporter permease</fullName>
    </submittedName>
</protein>
<comment type="subcellular location">
    <subcellularLocation>
        <location evidence="1 7">Cell membrane</location>
        <topology evidence="1 7">Multi-pass membrane protein</topology>
    </subcellularLocation>
</comment>
<dbReference type="PANTHER" id="PTHR43163">
    <property type="entry name" value="DIPEPTIDE TRANSPORT SYSTEM PERMEASE PROTEIN DPPB-RELATED"/>
    <property type="match status" value="1"/>
</dbReference>
<evidence type="ECO:0000256" key="4">
    <source>
        <dbReference type="ARBA" id="ARBA00022692"/>
    </source>
</evidence>
<reference evidence="9 10" key="1">
    <citation type="journal article" date="2014" name="Int. J. Syst. Evol. Microbiol.">
        <title>Complete genome sequence of Corynebacterium casei LMG S-19264T (=DSM 44701T), isolated from a smear-ripened cheese.</title>
        <authorList>
            <consortium name="US DOE Joint Genome Institute (JGI-PGF)"/>
            <person name="Walter F."/>
            <person name="Albersmeier A."/>
            <person name="Kalinowski J."/>
            <person name="Ruckert C."/>
        </authorList>
    </citation>
    <scope>NUCLEOTIDE SEQUENCE [LARGE SCALE GENOMIC DNA]</scope>
    <source>
        <strain evidence="9 10">CGMCC 1.12976</strain>
    </source>
</reference>
<keyword evidence="4 7" id="KW-0812">Transmembrane</keyword>
<proteinExistence type="inferred from homology"/>
<comment type="similarity">
    <text evidence="7">Belongs to the binding-protein-dependent transport system permease family.</text>
</comment>
<keyword evidence="2 7" id="KW-0813">Transport</keyword>
<dbReference type="CDD" id="cd06261">
    <property type="entry name" value="TM_PBP2"/>
    <property type="match status" value="1"/>
</dbReference>
<dbReference type="Pfam" id="PF19300">
    <property type="entry name" value="BPD_transp_1_N"/>
    <property type="match status" value="1"/>
</dbReference>
<feature type="transmembrane region" description="Helical" evidence="7">
    <location>
        <begin position="231"/>
        <end position="260"/>
    </location>
</feature>
<dbReference type="Proteomes" id="UP000598775">
    <property type="component" value="Unassembled WGS sequence"/>
</dbReference>
<dbReference type="InterPro" id="IPR045621">
    <property type="entry name" value="BPD_transp_1_N"/>
</dbReference>
<organism evidence="9 10">
    <name type="scientific">Subtercola lobariae</name>
    <dbReference type="NCBI Taxonomy" id="1588641"/>
    <lineage>
        <taxon>Bacteria</taxon>
        <taxon>Bacillati</taxon>
        <taxon>Actinomycetota</taxon>
        <taxon>Actinomycetes</taxon>
        <taxon>Micrococcales</taxon>
        <taxon>Microbacteriaceae</taxon>
        <taxon>Subtercola</taxon>
    </lineage>
</organism>
<evidence type="ECO:0000256" key="7">
    <source>
        <dbReference type="RuleBase" id="RU363032"/>
    </source>
</evidence>
<dbReference type="InterPro" id="IPR035906">
    <property type="entry name" value="MetI-like_sf"/>
</dbReference>
<feature type="transmembrane region" description="Helical" evidence="7">
    <location>
        <begin position="176"/>
        <end position="196"/>
    </location>
</feature>
<evidence type="ECO:0000313" key="9">
    <source>
        <dbReference type="EMBL" id="GGF18435.1"/>
    </source>
</evidence>
<dbReference type="InterPro" id="IPR000515">
    <property type="entry name" value="MetI-like"/>
</dbReference>
<dbReference type="EMBL" id="BMGP01000002">
    <property type="protein sequence ID" value="GGF18435.1"/>
    <property type="molecule type" value="Genomic_DNA"/>
</dbReference>
<feature type="transmembrane region" description="Helical" evidence="7">
    <location>
        <begin position="280"/>
        <end position="306"/>
    </location>
</feature>
<feature type="transmembrane region" description="Helical" evidence="7">
    <location>
        <begin position="9"/>
        <end position="30"/>
    </location>
</feature>
<sequence length="314" mass="33600">MARLILNRIAISIPVLLIMTVLTFFLVSLIPGDVGTVLLGQDATPETVAALNKELGLDQPFYVQYAHWVVGVLHGDLGTSIYTGQSVAETIQQRFLPTFAIAAIATVVASIVGVSLGMWASVRKGASARVSDTVSMMGIALPNFWFALILIVIFAGRLHFFPAIGYVDPSKNFGGWISHLVLPVAALSLAGVAIVAKQTHDSMSHALSREFMRFMQSNGIPRRRLIFQHGLHFAAVPIVSAITACFVNLFGGTVALEVVFAIPGLGQLVATSTAQHDLVVIQGAVLCYTVVILVILIVSDVLYGILDPKVRAAR</sequence>
<evidence type="ECO:0000256" key="3">
    <source>
        <dbReference type="ARBA" id="ARBA00022475"/>
    </source>
</evidence>
<dbReference type="AlphaFoldDB" id="A0A917B233"/>
<dbReference type="GO" id="GO:0005886">
    <property type="term" value="C:plasma membrane"/>
    <property type="evidence" value="ECO:0007669"/>
    <property type="project" value="UniProtKB-SubCell"/>
</dbReference>
<dbReference type="RefSeq" id="WP_188674792.1">
    <property type="nucleotide sequence ID" value="NZ_BMGP01000002.1"/>
</dbReference>
<name>A0A917B233_9MICO</name>